<dbReference type="PANTHER" id="PTHR18964:SF149">
    <property type="entry name" value="BIFUNCTIONAL UDP-N-ACETYLGLUCOSAMINE 2-EPIMERASE_N-ACETYLMANNOSAMINE KINASE"/>
    <property type="match status" value="1"/>
</dbReference>
<reference evidence="2 3" key="1">
    <citation type="submission" date="2021-05" db="EMBL/GenBank/DDBJ databases">
        <title>A Polyphasic approach of four new species of the genus Ohtaekwangia: Ohtaekwangia histidinii sp. nov., Ohtaekwangia cretensis sp. nov., Ohtaekwangia indiensis sp. nov., Ohtaekwangia reichenbachii sp. nov. from diverse environment.</title>
        <authorList>
            <person name="Octaviana S."/>
        </authorList>
    </citation>
    <scope>NUCLEOTIDE SEQUENCE [LARGE SCALE GENOMIC DNA]</scope>
    <source>
        <strain evidence="2 3">PWU4</strain>
    </source>
</reference>
<dbReference type="SUPFAM" id="SSF53067">
    <property type="entry name" value="Actin-like ATPase domain"/>
    <property type="match status" value="1"/>
</dbReference>
<dbReference type="AlphaFoldDB" id="A0AAP2GK08"/>
<dbReference type="RefSeq" id="WP_254165834.1">
    <property type="nucleotide sequence ID" value="NZ_JAHESF010000018.1"/>
</dbReference>
<dbReference type="Pfam" id="PF00480">
    <property type="entry name" value="ROK"/>
    <property type="match status" value="1"/>
</dbReference>
<dbReference type="InterPro" id="IPR000600">
    <property type="entry name" value="ROK"/>
</dbReference>
<name>A0AAP2GK08_9BACT</name>
<dbReference type="Gene3D" id="3.30.420.40">
    <property type="match status" value="2"/>
</dbReference>
<sequence>MVIGVDLGGTNVRAGLVAPNGVLSHQRKHLLNNRESLDATLIQLIDVIRPLVTPAVKGIGIGVPSVVDVENGIVFNVANIPSWERVPLKSILEDAFKMQVVVNNDVNCFILGEHRYGLVKGMKTVVGMASGTGLGTGIIINNELFLGNNCGAGEVGLIGYRDQNIEYYASGNFFKVFYNMTAETAHQQAIEGDVAALESWKEFGGHIGHAVKTVAYAYDPEAIVIGGSLAKAYKFFATAMFRALEDFTFPESIKRLKILQSESENIALLGAAALIRDEDAVSVNVL</sequence>
<organism evidence="2 3">
    <name type="scientific">Chryseosolibacter histidini</name>
    <dbReference type="NCBI Taxonomy" id="2782349"/>
    <lineage>
        <taxon>Bacteria</taxon>
        <taxon>Pseudomonadati</taxon>
        <taxon>Bacteroidota</taxon>
        <taxon>Cytophagia</taxon>
        <taxon>Cytophagales</taxon>
        <taxon>Chryseotaleaceae</taxon>
        <taxon>Chryseosolibacter</taxon>
    </lineage>
</organism>
<comment type="similarity">
    <text evidence="1">Belongs to the ROK (NagC/XylR) family.</text>
</comment>
<accession>A0AAP2GK08</accession>
<evidence type="ECO:0000313" key="2">
    <source>
        <dbReference type="EMBL" id="MBT1698871.1"/>
    </source>
</evidence>
<dbReference type="InterPro" id="IPR043129">
    <property type="entry name" value="ATPase_NBD"/>
</dbReference>
<dbReference type="CDD" id="cd23763">
    <property type="entry name" value="ASKHA_ATPase_ROK"/>
    <property type="match status" value="1"/>
</dbReference>
<proteinExistence type="inferred from homology"/>
<dbReference type="PANTHER" id="PTHR18964">
    <property type="entry name" value="ROK (REPRESSOR, ORF, KINASE) FAMILY"/>
    <property type="match status" value="1"/>
</dbReference>
<evidence type="ECO:0000256" key="1">
    <source>
        <dbReference type="ARBA" id="ARBA00006479"/>
    </source>
</evidence>
<dbReference type="Proteomes" id="UP001319200">
    <property type="component" value="Unassembled WGS sequence"/>
</dbReference>
<gene>
    <name evidence="2" type="ORF">KK083_18400</name>
</gene>
<comment type="caution">
    <text evidence="2">The sequence shown here is derived from an EMBL/GenBank/DDBJ whole genome shotgun (WGS) entry which is preliminary data.</text>
</comment>
<dbReference type="EMBL" id="JAHESF010000018">
    <property type="protein sequence ID" value="MBT1698871.1"/>
    <property type="molecule type" value="Genomic_DNA"/>
</dbReference>
<keyword evidence="3" id="KW-1185">Reference proteome</keyword>
<protein>
    <submittedName>
        <fullName evidence="2">ROK family protein</fullName>
    </submittedName>
</protein>
<evidence type="ECO:0000313" key="3">
    <source>
        <dbReference type="Proteomes" id="UP001319200"/>
    </source>
</evidence>